<sequence length="408" mass="45265">MADDIQQLQPTNISVALTASEPDPASSTLVVTTIRSPGISIQGEGPRSSHATNGATPSLVNGSSSISRSPSTSIHGQAQQEENAALHRETTPLLRVDLTGFRGWRSDKLKIRKLLVILSMIAAYVVVISLIFFGCIYGTIKPISHSLSKVSPTSVEVLNPLPGTDSLVELLTVNGWNIKDYLMWVKSDDGEDYNVLKVYEIEERKTNWSNATYESTLTNQPLPFYYALAGSEVVFKIFSIEDEENGDSEITGKISVTFQLLDQNEASFCKQTYEVEVNESLDIIKTCRIPQNGYYSVSYIGSSTKAITNMTYNTLLFDVNGLKPSCLFNQYSNCSQYVSLGKKPILVLKFNLSLSTFNVNFSFTPRKELYWFVVVPIVIASIAAGILALLCYCLYSRFVHPRIDKTFE</sequence>
<evidence type="ECO:0000256" key="2">
    <source>
        <dbReference type="SAM" id="Phobius"/>
    </source>
</evidence>
<feature type="compositionally biased region" description="Low complexity" evidence="1">
    <location>
        <begin position="63"/>
        <end position="73"/>
    </location>
</feature>
<name>A0A1X7UM52_AMPQE</name>
<protein>
    <submittedName>
        <fullName evidence="3">Uncharacterized protein</fullName>
    </submittedName>
</protein>
<reference evidence="4" key="1">
    <citation type="journal article" date="2010" name="Nature">
        <title>The Amphimedon queenslandica genome and the evolution of animal complexity.</title>
        <authorList>
            <person name="Srivastava M."/>
            <person name="Simakov O."/>
            <person name="Chapman J."/>
            <person name="Fahey B."/>
            <person name="Gauthier M.E."/>
            <person name="Mitros T."/>
            <person name="Richards G.S."/>
            <person name="Conaco C."/>
            <person name="Dacre M."/>
            <person name="Hellsten U."/>
            <person name="Larroux C."/>
            <person name="Putnam N.H."/>
            <person name="Stanke M."/>
            <person name="Adamska M."/>
            <person name="Darling A."/>
            <person name="Degnan S.M."/>
            <person name="Oakley T.H."/>
            <person name="Plachetzki D.C."/>
            <person name="Zhai Y."/>
            <person name="Adamski M."/>
            <person name="Calcino A."/>
            <person name="Cummins S.F."/>
            <person name="Goodstein D.M."/>
            <person name="Harris C."/>
            <person name="Jackson D.J."/>
            <person name="Leys S.P."/>
            <person name="Shu S."/>
            <person name="Woodcroft B.J."/>
            <person name="Vervoort M."/>
            <person name="Kosik K.S."/>
            <person name="Manning G."/>
            <person name="Degnan B.M."/>
            <person name="Rokhsar D.S."/>
        </authorList>
    </citation>
    <scope>NUCLEOTIDE SEQUENCE [LARGE SCALE GENOMIC DNA]</scope>
</reference>
<keyword evidence="2" id="KW-1133">Transmembrane helix</keyword>
<evidence type="ECO:0000313" key="4">
    <source>
        <dbReference type="Proteomes" id="UP000007879"/>
    </source>
</evidence>
<dbReference type="AlphaFoldDB" id="A0A1X7UM52"/>
<dbReference type="KEGG" id="aqu:109582794"/>
<proteinExistence type="predicted"/>
<feature type="compositionally biased region" description="Polar residues" evidence="1">
    <location>
        <begin position="49"/>
        <end position="62"/>
    </location>
</feature>
<keyword evidence="2" id="KW-0812">Transmembrane</keyword>
<feature type="transmembrane region" description="Helical" evidence="2">
    <location>
        <begin position="114"/>
        <end position="140"/>
    </location>
</feature>
<keyword evidence="4" id="KW-1185">Reference proteome</keyword>
<dbReference type="InParanoid" id="A0A1X7UM52"/>
<dbReference type="EnsemblMetazoa" id="Aqu2.1.29065_001">
    <property type="protein sequence ID" value="Aqu2.1.29065_001"/>
    <property type="gene ID" value="Aqu2.1.29065"/>
</dbReference>
<evidence type="ECO:0000256" key="1">
    <source>
        <dbReference type="SAM" id="MobiDB-lite"/>
    </source>
</evidence>
<gene>
    <name evidence="3" type="primary">109582794</name>
</gene>
<feature type="region of interest" description="Disordered" evidence="1">
    <location>
        <begin position="38"/>
        <end position="86"/>
    </location>
</feature>
<dbReference type="EnsemblMetazoa" id="XM_019997752.1">
    <property type="protein sequence ID" value="XP_019853311.1"/>
    <property type="gene ID" value="LOC109582794"/>
</dbReference>
<keyword evidence="2" id="KW-0472">Membrane</keyword>
<organism evidence="3">
    <name type="scientific">Amphimedon queenslandica</name>
    <name type="common">Sponge</name>
    <dbReference type="NCBI Taxonomy" id="400682"/>
    <lineage>
        <taxon>Eukaryota</taxon>
        <taxon>Metazoa</taxon>
        <taxon>Porifera</taxon>
        <taxon>Demospongiae</taxon>
        <taxon>Heteroscleromorpha</taxon>
        <taxon>Haplosclerida</taxon>
        <taxon>Niphatidae</taxon>
        <taxon>Amphimedon</taxon>
    </lineage>
</organism>
<feature type="transmembrane region" description="Helical" evidence="2">
    <location>
        <begin position="369"/>
        <end position="395"/>
    </location>
</feature>
<accession>A0A1X7UM52</accession>
<reference evidence="3" key="2">
    <citation type="submission" date="2017-05" db="UniProtKB">
        <authorList>
            <consortium name="EnsemblMetazoa"/>
        </authorList>
    </citation>
    <scope>IDENTIFICATION</scope>
</reference>
<dbReference type="Proteomes" id="UP000007879">
    <property type="component" value="Unassembled WGS sequence"/>
</dbReference>
<evidence type="ECO:0000313" key="3">
    <source>
        <dbReference type="EnsemblMetazoa" id="Aqu2.1.29065_001"/>
    </source>
</evidence>